<accession>A0A1I1PS85</accession>
<dbReference type="RefSeq" id="WP_245834251.1">
    <property type="nucleotide sequence ID" value="NZ_FOLM01000010.1"/>
</dbReference>
<keyword evidence="3" id="KW-1185">Reference proteome</keyword>
<gene>
    <name evidence="2" type="ORF">SAMN05421773_11023</name>
</gene>
<dbReference type="CDD" id="cd00093">
    <property type="entry name" value="HTH_XRE"/>
    <property type="match status" value="1"/>
</dbReference>
<dbReference type="SUPFAM" id="SSF47413">
    <property type="entry name" value="lambda repressor-like DNA-binding domains"/>
    <property type="match status" value="1"/>
</dbReference>
<evidence type="ECO:0000259" key="1">
    <source>
        <dbReference type="PROSITE" id="PS50943"/>
    </source>
</evidence>
<reference evidence="2 3" key="1">
    <citation type="submission" date="2016-10" db="EMBL/GenBank/DDBJ databases">
        <authorList>
            <person name="de Groot N.N."/>
        </authorList>
    </citation>
    <scope>NUCLEOTIDE SEQUENCE [LARGE SCALE GENOMIC DNA]</scope>
    <source>
        <strain evidence="2 3">CGMCC 4.5739</strain>
    </source>
</reference>
<dbReference type="PROSITE" id="PS50943">
    <property type="entry name" value="HTH_CROC1"/>
    <property type="match status" value="1"/>
</dbReference>
<dbReference type="EMBL" id="FOLM01000010">
    <property type="protein sequence ID" value="SFD12716.1"/>
    <property type="molecule type" value="Genomic_DNA"/>
</dbReference>
<organism evidence="2 3">
    <name type="scientific">Streptomyces aidingensis</name>
    <dbReference type="NCBI Taxonomy" id="910347"/>
    <lineage>
        <taxon>Bacteria</taxon>
        <taxon>Bacillati</taxon>
        <taxon>Actinomycetota</taxon>
        <taxon>Actinomycetes</taxon>
        <taxon>Kitasatosporales</taxon>
        <taxon>Streptomycetaceae</taxon>
        <taxon>Streptomyces</taxon>
    </lineage>
</organism>
<dbReference type="InterPro" id="IPR010982">
    <property type="entry name" value="Lambda_DNA-bd_dom_sf"/>
</dbReference>
<dbReference type="STRING" id="910347.SAMN05421773_11023"/>
<dbReference type="Pfam" id="PF13443">
    <property type="entry name" value="HTH_26"/>
    <property type="match status" value="1"/>
</dbReference>
<evidence type="ECO:0000313" key="3">
    <source>
        <dbReference type="Proteomes" id="UP000199207"/>
    </source>
</evidence>
<evidence type="ECO:0000313" key="2">
    <source>
        <dbReference type="EMBL" id="SFD12716.1"/>
    </source>
</evidence>
<proteinExistence type="predicted"/>
<name>A0A1I1PS85_9ACTN</name>
<dbReference type="Gene3D" id="1.10.260.40">
    <property type="entry name" value="lambda repressor-like DNA-binding domains"/>
    <property type="match status" value="1"/>
</dbReference>
<dbReference type="GO" id="GO:0003677">
    <property type="term" value="F:DNA binding"/>
    <property type="evidence" value="ECO:0007669"/>
    <property type="project" value="InterPro"/>
</dbReference>
<sequence>MSTPTPRYRLVSPDRLRMLMERTATGGPMSVRQLADAAGVQKSTIDGLLHQRQETVSADRAHAIAEAIGVDLLVVWQPVGRVTGDARIASAPSEVPA</sequence>
<dbReference type="Proteomes" id="UP000199207">
    <property type="component" value="Unassembled WGS sequence"/>
</dbReference>
<dbReference type="AlphaFoldDB" id="A0A1I1PS85"/>
<feature type="domain" description="HTH cro/C1-type" evidence="1">
    <location>
        <begin position="29"/>
        <end position="75"/>
    </location>
</feature>
<protein>
    <submittedName>
        <fullName evidence="2">Helix-turn-helix domain-containing protein</fullName>
    </submittedName>
</protein>
<dbReference type="InterPro" id="IPR001387">
    <property type="entry name" value="Cro/C1-type_HTH"/>
</dbReference>